<dbReference type="InterPro" id="IPR037483">
    <property type="entry name" value="YjjU-like"/>
</dbReference>
<dbReference type="InterPro" id="IPR050301">
    <property type="entry name" value="NTE"/>
</dbReference>
<dbReference type="PROSITE" id="PS51635">
    <property type="entry name" value="PNPLA"/>
    <property type="match status" value="1"/>
</dbReference>
<feature type="short sequence motif" description="GXGXXG" evidence="4">
    <location>
        <begin position="33"/>
        <end position="38"/>
    </location>
</feature>
<dbReference type="Gene3D" id="3.40.1090.10">
    <property type="entry name" value="Cytosolic phospholipase A2 catalytic domain"/>
    <property type="match status" value="2"/>
</dbReference>
<protein>
    <submittedName>
        <fullName evidence="6">Patatin family protein</fullName>
    </submittedName>
</protein>
<dbReference type="PANTHER" id="PTHR14226">
    <property type="entry name" value="NEUROPATHY TARGET ESTERASE/SWISS CHEESE D.MELANOGASTER"/>
    <property type="match status" value="1"/>
</dbReference>
<evidence type="ECO:0000256" key="3">
    <source>
        <dbReference type="ARBA" id="ARBA00023098"/>
    </source>
</evidence>
<gene>
    <name evidence="6" type="ORF">DAI18_07510</name>
</gene>
<feature type="short sequence motif" description="GXSXG" evidence="4">
    <location>
        <begin position="61"/>
        <end position="65"/>
    </location>
</feature>
<dbReference type="PANTHER" id="PTHR14226:SF25">
    <property type="entry name" value="PHOSPHOESTERASE"/>
    <property type="match status" value="1"/>
</dbReference>
<accession>A0A2S0P965</accession>
<dbReference type="Pfam" id="PF01734">
    <property type="entry name" value="Patatin"/>
    <property type="match status" value="1"/>
</dbReference>
<dbReference type="InterPro" id="IPR016035">
    <property type="entry name" value="Acyl_Trfase/lysoPLipase"/>
</dbReference>
<organism evidence="6 7">
    <name type="scientific">Microvirgula aerodenitrificans</name>
    <dbReference type="NCBI Taxonomy" id="57480"/>
    <lineage>
        <taxon>Bacteria</taxon>
        <taxon>Pseudomonadati</taxon>
        <taxon>Pseudomonadota</taxon>
        <taxon>Betaproteobacteria</taxon>
        <taxon>Neisseriales</taxon>
        <taxon>Aquaspirillaceae</taxon>
        <taxon>Microvirgula</taxon>
    </lineage>
</organism>
<dbReference type="RefSeq" id="WP_028499463.1">
    <property type="nucleotide sequence ID" value="NZ_CP028519.1"/>
</dbReference>
<dbReference type="SUPFAM" id="SSF52151">
    <property type="entry name" value="FabD/lysophospholipase-like"/>
    <property type="match status" value="1"/>
</dbReference>
<dbReference type="AlphaFoldDB" id="A0A2S0P965"/>
<feature type="domain" description="PNPLA" evidence="5">
    <location>
        <begin position="29"/>
        <end position="197"/>
    </location>
</feature>
<dbReference type="GO" id="GO:0016787">
    <property type="term" value="F:hydrolase activity"/>
    <property type="evidence" value="ECO:0007669"/>
    <property type="project" value="UniProtKB-UniRule"/>
</dbReference>
<dbReference type="CDD" id="cd07208">
    <property type="entry name" value="Pat_hypo_Ecoli_yjju_like"/>
    <property type="match status" value="1"/>
</dbReference>
<keyword evidence="2 4" id="KW-0442">Lipid degradation</keyword>
<feature type="active site" description="Nucleophile" evidence="4">
    <location>
        <position position="63"/>
    </location>
</feature>
<dbReference type="Pfam" id="PF19890">
    <property type="entry name" value="DUF6363"/>
    <property type="match status" value="1"/>
</dbReference>
<evidence type="ECO:0000256" key="1">
    <source>
        <dbReference type="ARBA" id="ARBA00022801"/>
    </source>
</evidence>
<proteinExistence type="predicted"/>
<reference evidence="6 7" key="1">
    <citation type="submission" date="2018-04" db="EMBL/GenBank/DDBJ databases">
        <title>Denitrifier Microvirgula.</title>
        <authorList>
            <person name="Anderson E."/>
            <person name="Jang J."/>
            <person name="Ishii S."/>
        </authorList>
    </citation>
    <scope>NUCLEOTIDE SEQUENCE [LARGE SCALE GENOMIC DNA]</scope>
    <source>
        <strain evidence="6 7">BE2.4</strain>
    </source>
</reference>
<keyword evidence="7" id="KW-1185">Reference proteome</keyword>
<evidence type="ECO:0000256" key="4">
    <source>
        <dbReference type="PROSITE-ProRule" id="PRU01161"/>
    </source>
</evidence>
<dbReference type="GO" id="GO:0016042">
    <property type="term" value="P:lipid catabolic process"/>
    <property type="evidence" value="ECO:0007669"/>
    <property type="project" value="UniProtKB-UniRule"/>
</dbReference>
<dbReference type="InterPro" id="IPR045943">
    <property type="entry name" value="DUF6363"/>
</dbReference>
<evidence type="ECO:0000256" key="2">
    <source>
        <dbReference type="ARBA" id="ARBA00022963"/>
    </source>
</evidence>
<feature type="active site" description="Proton acceptor" evidence="4">
    <location>
        <position position="184"/>
    </location>
</feature>
<keyword evidence="3 4" id="KW-0443">Lipid metabolism</keyword>
<name>A0A2S0P965_9NEIS</name>
<evidence type="ECO:0000259" key="5">
    <source>
        <dbReference type="PROSITE" id="PS51635"/>
    </source>
</evidence>
<evidence type="ECO:0000313" key="6">
    <source>
        <dbReference type="EMBL" id="AVY93908.1"/>
    </source>
</evidence>
<feature type="short sequence motif" description="DGA/G" evidence="4">
    <location>
        <begin position="184"/>
        <end position="186"/>
    </location>
</feature>
<dbReference type="EMBL" id="CP028519">
    <property type="protein sequence ID" value="AVY93908.1"/>
    <property type="molecule type" value="Genomic_DNA"/>
</dbReference>
<dbReference type="STRING" id="1122240.GCA_000620105_02439"/>
<dbReference type="OrthoDB" id="9770965at2"/>
<keyword evidence="1 4" id="KW-0378">Hydrolase</keyword>
<dbReference type="Proteomes" id="UP000244173">
    <property type="component" value="Chromosome"/>
</dbReference>
<dbReference type="InterPro" id="IPR002641">
    <property type="entry name" value="PNPLA_dom"/>
</dbReference>
<sequence>MGYKLGINTLGMHGQGGPLDALPYRKIALVCEGGGQRGIFTAGILDTFLKQDFFPFQLMIGTSAGAQNVSAYACGQHGYARDVITRLTTSREFFNPMRFIRGGHLIDLDWLLDTTAQSCPLDLEQARRRLEGRELLLCACRSDDFRPVYFRVQQDDWLGAIKASSAVPLFYRRGAVLNGVTYLDGGVRDAIPVREAWQRGADLIVVIRTTPAGVMEPPPWRLRMQGALAKSRFRDWVALFESHEQSYVDTQKFIENPPGNLRIVEIAPRRPLRSRIVGSSAGELDSDYRRGTLCARHFLNKVAPYLQQVDPR</sequence>
<dbReference type="KEGG" id="maer:DAI18_07510"/>
<evidence type="ECO:0000313" key="7">
    <source>
        <dbReference type="Proteomes" id="UP000244173"/>
    </source>
</evidence>